<reference evidence="1" key="1">
    <citation type="submission" date="2023-03" db="EMBL/GenBank/DDBJ databases">
        <title>Chromosome-level genomes of two armyworms, Mythimna separata and Mythimna loreyi, provide insights into the biosynthesis and reception of sex pheromones.</title>
        <authorList>
            <person name="Zhao H."/>
        </authorList>
    </citation>
    <scope>NUCLEOTIDE SEQUENCE</scope>
    <source>
        <strain evidence="1">BeijingLab</strain>
    </source>
</reference>
<dbReference type="EMBL" id="CM056808">
    <property type="protein sequence ID" value="KAJ8704340.1"/>
    <property type="molecule type" value="Genomic_DNA"/>
</dbReference>
<comment type="caution">
    <text evidence="1">The sequence shown here is derived from an EMBL/GenBank/DDBJ whole genome shotgun (WGS) entry which is preliminary data.</text>
</comment>
<protein>
    <submittedName>
        <fullName evidence="1">Uncharacterized protein</fullName>
    </submittedName>
</protein>
<gene>
    <name evidence="1" type="ORF">PYW08_013064</name>
</gene>
<accession>A0ACC2Q0T8</accession>
<organism evidence="1 2">
    <name type="scientific">Mythimna loreyi</name>
    <dbReference type="NCBI Taxonomy" id="667449"/>
    <lineage>
        <taxon>Eukaryota</taxon>
        <taxon>Metazoa</taxon>
        <taxon>Ecdysozoa</taxon>
        <taxon>Arthropoda</taxon>
        <taxon>Hexapoda</taxon>
        <taxon>Insecta</taxon>
        <taxon>Pterygota</taxon>
        <taxon>Neoptera</taxon>
        <taxon>Endopterygota</taxon>
        <taxon>Lepidoptera</taxon>
        <taxon>Glossata</taxon>
        <taxon>Ditrysia</taxon>
        <taxon>Noctuoidea</taxon>
        <taxon>Noctuidae</taxon>
        <taxon>Noctuinae</taxon>
        <taxon>Hadenini</taxon>
        <taxon>Mythimna</taxon>
    </lineage>
</organism>
<dbReference type="Proteomes" id="UP001231649">
    <property type="component" value="Chromosome 32"/>
</dbReference>
<sequence>MPLRRTPPRLQMPASPAASEPNEPDTPSEVVSAIVSLSGSAPNLSHIEKENVNTRKRKREDDLSSFMQEMRDLLQSSTAQSETKYLALQNSMKEIIAQNAEIKNSLNFVSQQYDELKDKINDIEIERKAEKKYINQLEDKVENLERILCLTKIEVRNIPKKEGENKEDLRQIIAETASVLQMSLERQDIKDIFRVYKKYGTPSIIVEFGSVTTKENMLDKVRQYNRKNNQHKLNTAHIKIKGETKPIYLSECLTQKSQRLFHLARKYATDNGFKFCWTSNGKIFLRQSEGQKHILVKSEADLKINRAQ</sequence>
<keyword evidence="2" id="KW-1185">Reference proteome</keyword>
<name>A0ACC2Q0T8_9NEOP</name>
<proteinExistence type="predicted"/>
<evidence type="ECO:0000313" key="1">
    <source>
        <dbReference type="EMBL" id="KAJ8704340.1"/>
    </source>
</evidence>
<evidence type="ECO:0000313" key="2">
    <source>
        <dbReference type="Proteomes" id="UP001231649"/>
    </source>
</evidence>